<dbReference type="InterPro" id="IPR050977">
    <property type="entry name" value="Fungal_Meroterpenoid_Isomerase"/>
</dbReference>
<dbReference type="AlphaFoldDB" id="A0A6A6F8B3"/>
<dbReference type="OrthoDB" id="3758478at2759"/>
<name>A0A6A6F8B3_9PEZI</name>
<protein>
    <recommendedName>
        <fullName evidence="3">SnoaL-like domain-containing protein</fullName>
    </recommendedName>
</protein>
<evidence type="ECO:0000313" key="1">
    <source>
        <dbReference type="EMBL" id="KAF2209151.1"/>
    </source>
</evidence>
<evidence type="ECO:0000313" key="2">
    <source>
        <dbReference type="Proteomes" id="UP000799539"/>
    </source>
</evidence>
<accession>A0A6A6F8B3</accession>
<sequence>MPASATIQAATLERFIQGWKEWTPEGMMEVMSAGYTQRTLPFSLGHPPRSKPEVEFMLPKLMEMVTNYKLDIKHIVHDATQGKAVVYAVSAGYTPFGKWTNEYAVFIRFSEDGETVQGVDEMVDSAFMKDLMPKMQRHLIEKGLLSP</sequence>
<keyword evidence="2" id="KW-1185">Reference proteome</keyword>
<dbReference type="InterPro" id="IPR032710">
    <property type="entry name" value="NTF2-like_dom_sf"/>
</dbReference>
<dbReference type="Gene3D" id="3.10.450.50">
    <property type="match status" value="1"/>
</dbReference>
<dbReference type="EMBL" id="ML992688">
    <property type="protein sequence ID" value="KAF2209151.1"/>
    <property type="molecule type" value="Genomic_DNA"/>
</dbReference>
<gene>
    <name evidence="1" type="ORF">CERZMDRAFT_87127</name>
</gene>
<dbReference type="SUPFAM" id="SSF54427">
    <property type="entry name" value="NTF2-like"/>
    <property type="match status" value="1"/>
</dbReference>
<evidence type="ECO:0008006" key="3">
    <source>
        <dbReference type="Google" id="ProtNLM"/>
    </source>
</evidence>
<reference evidence="1" key="1">
    <citation type="journal article" date="2020" name="Stud. Mycol.">
        <title>101 Dothideomycetes genomes: a test case for predicting lifestyles and emergence of pathogens.</title>
        <authorList>
            <person name="Haridas S."/>
            <person name="Albert R."/>
            <person name="Binder M."/>
            <person name="Bloem J."/>
            <person name="Labutti K."/>
            <person name="Salamov A."/>
            <person name="Andreopoulos B."/>
            <person name="Baker S."/>
            <person name="Barry K."/>
            <person name="Bills G."/>
            <person name="Bluhm B."/>
            <person name="Cannon C."/>
            <person name="Castanera R."/>
            <person name="Culley D."/>
            <person name="Daum C."/>
            <person name="Ezra D."/>
            <person name="Gonzalez J."/>
            <person name="Henrissat B."/>
            <person name="Kuo A."/>
            <person name="Liang C."/>
            <person name="Lipzen A."/>
            <person name="Lutzoni F."/>
            <person name="Magnuson J."/>
            <person name="Mondo S."/>
            <person name="Nolan M."/>
            <person name="Ohm R."/>
            <person name="Pangilinan J."/>
            <person name="Park H.-J."/>
            <person name="Ramirez L."/>
            <person name="Alfaro M."/>
            <person name="Sun H."/>
            <person name="Tritt A."/>
            <person name="Yoshinaga Y."/>
            <person name="Zwiers L.-H."/>
            <person name="Turgeon B."/>
            <person name="Goodwin S."/>
            <person name="Spatafora J."/>
            <person name="Crous P."/>
            <person name="Grigoriev I."/>
        </authorList>
    </citation>
    <scope>NUCLEOTIDE SEQUENCE</scope>
    <source>
        <strain evidence="1">SCOH1-5</strain>
    </source>
</reference>
<dbReference type="Proteomes" id="UP000799539">
    <property type="component" value="Unassembled WGS sequence"/>
</dbReference>
<dbReference type="PANTHER" id="PTHR39598:SF1">
    <property type="entry name" value="AUSTINOID BIOSYNTHESIS CLUSTERS PROTEIN F-RELATED"/>
    <property type="match status" value="1"/>
</dbReference>
<organism evidence="1 2">
    <name type="scientific">Cercospora zeae-maydis SCOH1-5</name>
    <dbReference type="NCBI Taxonomy" id="717836"/>
    <lineage>
        <taxon>Eukaryota</taxon>
        <taxon>Fungi</taxon>
        <taxon>Dikarya</taxon>
        <taxon>Ascomycota</taxon>
        <taxon>Pezizomycotina</taxon>
        <taxon>Dothideomycetes</taxon>
        <taxon>Dothideomycetidae</taxon>
        <taxon>Mycosphaerellales</taxon>
        <taxon>Mycosphaerellaceae</taxon>
        <taxon>Cercospora</taxon>
    </lineage>
</organism>
<dbReference type="PANTHER" id="PTHR39598">
    <property type="entry name" value="AUSTINOL SYNTHESIS PROTEIN F-RELATED"/>
    <property type="match status" value="1"/>
</dbReference>
<proteinExistence type="predicted"/>